<dbReference type="InterPro" id="IPR026960">
    <property type="entry name" value="RVT-Znf"/>
</dbReference>
<evidence type="ECO:0000259" key="2">
    <source>
        <dbReference type="Pfam" id="PF03372"/>
    </source>
</evidence>
<feature type="domain" description="DUF4283" evidence="5">
    <location>
        <begin position="37"/>
        <end position="111"/>
    </location>
</feature>
<keyword evidence="6" id="KW-0808">Transferase</keyword>
<keyword evidence="7" id="KW-1185">Reference proteome</keyword>
<gene>
    <name evidence="6" type="ORF">EPI10_012645</name>
</gene>
<reference evidence="7" key="1">
    <citation type="journal article" date="2019" name="Plant Biotechnol. J.">
        <title>Genome sequencing of the Australian wild diploid species Gossypium australe highlights disease resistance and delayed gland morphogenesis.</title>
        <authorList>
            <person name="Cai Y."/>
            <person name="Cai X."/>
            <person name="Wang Q."/>
            <person name="Wang P."/>
            <person name="Zhang Y."/>
            <person name="Cai C."/>
            <person name="Xu Y."/>
            <person name="Wang K."/>
            <person name="Zhou Z."/>
            <person name="Wang C."/>
            <person name="Geng S."/>
            <person name="Li B."/>
            <person name="Dong Q."/>
            <person name="Hou Y."/>
            <person name="Wang H."/>
            <person name="Ai P."/>
            <person name="Liu Z."/>
            <person name="Yi F."/>
            <person name="Sun M."/>
            <person name="An G."/>
            <person name="Cheng J."/>
            <person name="Zhang Y."/>
            <person name="Shi Q."/>
            <person name="Xie Y."/>
            <person name="Shi X."/>
            <person name="Chang Y."/>
            <person name="Huang F."/>
            <person name="Chen Y."/>
            <person name="Hong S."/>
            <person name="Mi L."/>
            <person name="Sun Q."/>
            <person name="Zhang L."/>
            <person name="Zhou B."/>
            <person name="Peng R."/>
            <person name="Zhang X."/>
            <person name="Liu F."/>
        </authorList>
    </citation>
    <scope>NUCLEOTIDE SEQUENCE [LARGE SCALE GENOMIC DNA]</scope>
    <source>
        <strain evidence="7">cv. PA1801</strain>
    </source>
</reference>
<dbReference type="PANTHER" id="PTHR33710:SF62">
    <property type="entry name" value="DUF4283 DOMAIN PROTEIN"/>
    <property type="match status" value="1"/>
</dbReference>
<organism evidence="6 7">
    <name type="scientific">Gossypium australe</name>
    <dbReference type="NCBI Taxonomy" id="47621"/>
    <lineage>
        <taxon>Eukaryota</taxon>
        <taxon>Viridiplantae</taxon>
        <taxon>Streptophyta</taxon>
        <taxon>Embryophyta</taxon>
        <taxon>Tracheophyta</taxon>
        <taxon>Spermatophyta</taxon>
        <taxon>Magnoliopsida</taxon>
        <taxon>eudicotyledons</taxon>
        <taxon>Gunneridae</taxon>
        <taxon>Pentapetalae</taxon>
        <taxon>rosids</taxon>
        <taxon>malvids</taxon>
        <taxon>Malvales</taxon>
        <taxon>Malvaceae</taxon>
        <taxon>Malvoideae</taxon>
        <taxon>Gossypium</taxon>
    </lineage>
</organism>
<dbReference type="Gene3D" id="3.30.420.10">
    <property type="entry name" value="Ribonuclease H-like superfamily/Ribonuclease H"/>
    <property type="match status" value="1"/>
</dbReference>
<dbReference type="InterPro" id="IPR044730">
    <property type="entry name" value="RNase_H-like_dom_plant"/>
</dbReference>
<dbReference type="Gene3D" id="3.60.10.10">
    <property type="entry name" value="Endonuclease/exonuclease/phosphatase"/>
    <property type="match status" value="1"/>
</dbReference>
<dbReference type="PANTHER" id="PTHR33710">
    <property type="entry name" value="BNAC02G09200D PROTEIN"/>
    <property type="match status" value="1"/>
</dbReference>
<evidence type="ECO:0000259" key="5">
    <source>
        <dbReference type="Pfam" id="PF14111"/>
    </source>
</evidence>
<keyword evidence="6" id="KW-0695">RNA-directed DNA polymerase</keyword>
<feature type="domain" description="Reverse transcriptase zinc-binding" evidence="4">
    <location>
        <begin position="1007"/>
        <end position="1099"/>
    </location>
</feature>
<dbReference type="InterPro" id="IPR036397">
    <property type="entry name" value="RNaseH_sf"/>
</dbReference>
<feature type="domain" description="RNase H type-1" evidence="3">
    <location>
        <begin position="1199"/>
        <end position="1320"/>
    </location>
</feature>
<comment type="caution">
    <text evidence="6">The sequence shown here is derived from an EMBL/GenBank/DDBJ whole genome shotgun (WGS) entry which is preliminary data.</text>
</comment>
<dbReference type="Pfam" id="PF14111">
    <property type="entry name" value="DUF4283"/>
    <property type="match status" value="1"/>
</dbReference>
<dbReference type="GO" id="GO:0003676">
    <property type="term" value="F:nucleic acid binding"/>
    <property type="evidence" value="ECO:0007669"/>
    <property type="project" value="InterPro"/>
</dbReference>
<dbReference type="SUPFAM" id="SSF56672">
    <property type="entry name" value="DNA/RNA polymerases"/>
    <property type="match status" value="1"/>
</dbReference>
<protein>
    <submittedName>
        <fullName evidence="6">Reverse transcriptase</fullName>
    </submittedName>
</protein>
<sequence length="1351" mass="155298">MEEGGGVERESNDEISLLAEELIQLSIKRSLVVPSEKPTLICSVWTKKYFNPESFRAQMKSIGKSKKKFEIQMVGQNLFSIVFDLEEDLEFILEGPPWLFRKSIILFDRLKNPTERDQICLTSSPYWVKIGMCPPEFDKKDMLHAIGSTFVRLSRGTVRKIVENLLFCLEILKEGILARWEDGLEVQEGNLFLRKNVVQKAEINKGEEILKTFRKASWKRLAKNKQENKQTFSSDMIKRKLQLPDEEDGETKLNQKCMEKVRRSCGFNSGIDIEAEGSRGGLCLTWKSDIVVTLRSFSKWHIDVIVREGSIQQEWRFTGFYGSPYLKDRRFAWNLLRRLSQGCNHPWLVVGDFNEILYSFEKSGGVPREQKRMEAFRDTLEECQLMDIGYSGVWFTWERGNLPETNIRERLDRWVANEAWLLLFPMRNIQYLPHSTSDHCPLLLSTDNSSTFSGSRRFHFEAWWTTEESFEGLIREFWESSNVPLLEKLKQLQIHLKEWAGSIRSRKEGLKKRLTKELEFLLGKDRDDETLEITEGSEILETATEYFEDLFASKGIGDSRKVMEGIKRIIPNEFNESLLSPFCEDEVRVALKGMRPTKAPGSDGFPALFFQQYWHIMGSCIDEVQSAFVPGHLITDNVLLAYEILHTFRQKRTRLKGYMAVKLDMSKAYDKVEWDFVKKMMIKMGFAQEWVGLIMKCITSVSYAVNINGHRGRVFQPSRGLRQGDPLSPFLFLICNDDLSSLMRSAKQSGLVKGARVSSRGPEISHLLFADDCMMFGEATEQGVRNMKENLKEYESCSGVRNSSSPEKYLGLPNVVGKQKKETFQNILDKISLRIDSWSSRSKEEGGLGFRNMAQFNIALLAKQGWRLLTSPDSLVARVFKAKYFPDCNFQFSRLGSSSSYVWRSIWAAKASLEKGLIWKVGTGENISVFEDAWIPNYENVRLKSEVGNLHFVKVADLINSNEREWNRSLIGNTFLEAEAELILQIPLAMKAHEDLLVWNGELSDEFSVRSSYILLQNCDPTAYALQDIYRGFYNKLWKIDIPLKIKLFIWKISLNYLATRVNMSLRNLTSNSLCPRCGVGEETMNHLFRGCPVSVTIWTDLSDVISVLFPSTEFVEWLTKAMANLPLNVCRLFCVTLWAIWEDRNSRIHDKKNRSSKEIVSFIHGYIKELDAVRKVNQSTFTEVVKWNSPPGQTVKINFDGAFGEKSKLSALGIVVRDSNDFVLLTSTELHKGVISAFVTEAIACRQATQIALDINREEVIIEGDSLSIIKKCNKRDFDKSQVGSYIHDIHELKSKVTKVRFEFVPRSANILAHILATESLRRKERVYLENRVPSHAETQSKIEFAREPD</sequence>
<dbReference type="GO" id="GO:0004523">
    <property type="term" value="F:RNA-DNA hybrid ribonuclease activity"/>
    <property type="evidence" value="ECO:0007669"/>
    <property type="project" value="InterPro"/>
</dbReference>
<dbReference type="Pfam" id="PF13966">
    <property type="entry name" value="zf-RVT"/>
    <property type="match status" value="1"/>
</dbReference>
<dbReference type="CDD" id="cd01650">
    <property type="entry name" value="RT_nLTR_like"/>
    <property type="match status" value="1"/>
</dbReference>
<dbReference type="Pfam" id="PF00078">
    <property type="entry name" value="RVT_1"/>
    <property type="match status" value="1"/>
</dbReference>
<dbReference type="InterPro" id="IPR002156">
    <property type="entry name" value="RNaseH_domain"/>
</dbReference>
<dbReference type="GO" id="GO:0003964">
    <property type="term" value="F:RNA-directed DNA polymerase activity"/>
    <property type="evidence" value="ECO:0007669"/>
    <property type="project" value="UniProtKB-KW"/>
</dbReference>
<evidence type="ECO:0000259" key="4">
    <source>
        <dbReference type="Pfam" id="PF13966"/>
    </source>
</evidence>
<dbReference type="InterPro" id="IPR036691">
    <property type="entry name" value="Endo/exonu/phosph_ase_sf"/>
</dbReference>
<dbReference type="InterPro" id="IPR043502">
    <property type="entry name" value="DNA/RNA_pol_sf"/>
</dbReference>
<dbReference type="SUPFAM" id="SSF56219">
    <property type="entry name" value="DNase I-like"/>
    <property type="match status" value="1"/>
</dbReference>
<dbReference type="InterPro" id="IPR025558">
    <property type="entry name" value="DUF4283"/>
</dbReference>
<dbReference type="SUPFAM" id="SSF53098">
    <property type="entry name" value="Ribonuclease H-like"/>
    <property type="match status" value="1"/>
</dbReference>
<dbReference type="CDD" id="cd06222">
    <property type="entry name" value="RNase_H_like"/>
    <property type="match status" value="1"/>
</dbReference>
<evidence type="ECO:0000313" key="7">
    <source>
        <dbReference type="Proteomes" id="UP000325315"/>
    </source>
</evidence>
<accession>A0A5B6UWB9</accession>
<dbReference type="InterPro" id="IPR012337">
    <property type="entry name" value="RNaseH-like_sf"/>
</dbReference>
<feature type="domain" description="Reverse transcriptase" evidence="1">
    <location>
        <begin position="619"/>
        <end position="794"/>
    </location>
</feature>
<dbReference type="InterPro" id="IPR000477">
    <property type="entry name" value="RT_dom"/>
</dbReference>
<dbReference type="InterPro" id="IPR005135">
    <property type="entry name" value="Endo/exonuclease/phosphatase"/>
</dbReference>
<feature type="domain" description="Endonuclease/exonuclease/phosphatase" evidence="2">
    <location>
        <begin position="277"/>
        <end position="439"/>
    </location>
</feature>
<name>A0A5B6UWB9_9ROSI</name>
<dbReference type="Pfam" id="PF03372">
    <property type="entry name" value="Exo_endo_phos"/>
    <property type="match status" value="1"/>
</dbReference>
<evidence type="ECO:0000313" key="6">
    <source>
        <dbReference type="EMBL" id="KAA3457985.1"/>
    </source>
</evidence>
<proteinExistence type="predicted"/>
<dbReference type="OrthoDB" id="7699669at2759"/>
<evidence type="ECO:0000259" key="1">
    <source>
        <dbReference type="Pfam" id="PF00078"/>
    </source>
</evidence>
<keyword evidence="6" id="KW-0548">Nucleotidyltransferase</keyword>
<dbReference type="Proteomes" id="UP000325315">
    <property type="component" value="Unassembled WGS sequence"/>
</dbReference>
<dbReference type="Pfam" id="PF13456">
    <property type="entry name" value="RVT_3"/>
    <property type="match status" value="1"/>
</dbReference>
<evidence type="ECO:0000259" key="3">
    <source>
        <dbReference type="Pfam" id="PF13456"/>
    </source>
</evidence>
<dbReference type="EMBL" id="SMMG02000010">
    <property type="protein sequence ID" value="KAA3457985.1"/>
    <property type="molecule type" value="Genomic_DNA"/>
</dbReference>